<dbReference type="Proteomes" id="UP000187203">
    <property type="component" value="Unassembled WGS sequence"/>
</dbReference>
<dbReference type="AlphaFoldDB" id="A0A1R3ILY0"/>
<organism evidence="2 3">
    <name type="scientific">Corchorus olitorius</name>
    <dbReference type="NCBI Taxonomy" id="93759"/>
    <lineage>
        <taxon>Eukaryota</taxon>
        <taxon>Viridiplantae</taxon>
        <taxon>Streptophyta</taxon>
        <taxon>Embryophyta</taxon>
        <taxon>Tracheophyta</taxon>
        <taxon>Spermatophyta</taxon>
        <taxon>Magnoliopsida</taxon>
        <taxon>eudicotyledons</taxon>
        <taxon>Gunneridae</taxon>
        <taxon>Pentapetalae</taxon>
        <taxon>rosids</taxon>
        <taxon>malvids</taxon>
        <taxon>Malvales</taxon>
        <taxon>Malvaceae</taxon>
        <taxon>Grewioideae</taxon>
        <taxon>Apeibeae</taxon>
        <taxon>Corchorus</taxon>
    </lineage>
</organism>
<accession>A0A1R3ILY0</accession>
<proteinExistence type="predicted"/>
<gene>
    <name evidence="2" type="ORF">COLO4_22414</name>
</gene>
<sequence length="42" mass="4641">MGKNDDGERKGSYFGKFKSHNSKTDSMGPIAAVVFDSMEENK</sequence>
<protein>
    <submittedName>
        <fullName evidence="2">Uncharacterized protein</fullName>
    </submittedName>
</protein>
<comment type="caution">
    <text evidence="2">The sequence shown here is derived from an EMBL/GenBank/DDBJ whole genome shotgun (WGS) entry which is preliminary data.</text>
</comment>
<keyword evidence="3" id="KW-1185">Reference proteome</keyword>
<dbReference type="EMBL" id="AWUE01017966">
    <property type="protein sequence ID" value="OMO83582.1"/>
    <property type="molecule type" value="Genomic_DNA"/>
</dbReference>
<evidence type="ECO:0000313" key="3">
    <source>
        <dbReference type="Proteomes" id="UP000187203"/>
    </source>
</evidence>
<evidence type="ECO:0000256" key="1">
    <source>
        <dbReference type="SAM" id="MobiDB-lite"/>
    </source>
</evidence>
<evidence type="ECO:0000313" key="2">
    <source>
        <dbReference type="EMBL" id="OMO83582.1"/>
    </source>
</evidence>
<feature type="region of interest" description="Disordered" evidence="1">
    <location>
        <begin position="1"/>
        <end position="26"/>
    </location>
</feature>
<feature type="compositionally biased region" description="Basic and acidic residues" evidence="1">
    <location>
        <begin position="1"/>
        <end position="11"/>
    </location>
</feature>
<name>A0A1R3ILY0_9ROSI</name>
<reference evidence="3" key="1">
    <citation type="submission" date="2013-09" db="EMBL/GenBank/DDBJ databases">
        <title>Corchorus olitorius genome sequencing.</title>
        <authorList>
            <person name="Alam M."/>
            <person name="Haque M.S."/>
            <person name="Islam M.S."/>
            <person name="Emdad E.M."/>
            <person name="Islam M.M."/>
            <person name="Ahmed B."/>
            <person name="Halim A."/>
            <person name="Hossen Q.M.M."/>
            <person name="Hossain M.Z."/>
            <person name="Ahmed R."/>
            <person name="Khan M.M."/>
            <person name="Islam R."/>
            <person name="Rashid M.M."/>
            <person name="Khan S.A."/>
            <person name="Rahman M.S."/>
            <person name="Alam M."/>
            <person name="Yahiya A.S."/>
            <person name="Khan M.S."/>
            <person name="Azam M.S."/>
            <person name="Haque T."/>
            <person name="Lashkar M.Z.H."/>
            <person name="Akhand A.I."/>
            <person name="Morshed G."/>
            <person name="Roy S."/>
            <person name="Uddin K.S."/>
            <person name="Rabeya T."/>
            <person name="Hossain A.S."/>
            <person name="Chowdhury A."/>
            <person name="Snigdha A.R."/>
            <person name="Mortoza M.S."/>
            <person name="Matin S.A."/>
            <person name="Hoque S.M.E."/>
            <person name="Islam M.K."/>
            <person name="Roy D.K."/>
            <person name="Haider R."/>
            <person name="Moosa M.M."/>
            <person name="Elias S.M."/>
            <person name="Hasan A.M."/>
            <person name="Jahan S."/>
            <person name="Shafiuddin M."/>
            <person name="Mahmood N."/>
            <person name="Shommy N.S."/>
        </authorList>
    </citation>
    <scope>NUCLEOTIDE SEQUENCE [LARGE SCALE GENOMIC DNA]</scope>
    <source>
        <strain evidence="3">cv. O-4</strain>
    </source>
</reference>